<accession>A0ABR7DZ42</accession>
<feature type="chain" id="PRO_5045085566" evidence="1">
    <location>
        <begin position="24"/>
        <end position="444"/>
    </location>
</feature>
<evidence type="ECO:0000256" key="1">
    <source>
        <dbReference type="SAM" id="SignalP"/>
    </source>
</evidence>
<gene>
    <name evidence="2" type="ORF">H8S77_07765</name>
</gene>
<proteinExistence type="predicted"/>
<keyword evidence="3" id="KW-1185">Reference proteome</keyword>
<dbReference type="EMBL" id="JACOOI010000006">
    <property type="protein sequence ID" value="MBC5642781.1"/>
    <property type="molecule type" value="Genomic_DNA"/>
</dbReference>
<evidence type="ECO:0000313" key="2">
    <source>
        <dbReference type="EMBL" id="MBC5642781.1"/>
    </source>
</evidence>
<name>A0ABR7DZ42_9BACT</name>
<dbReference type="Proteomes" id="UP000644010">
    <property type="component" value="Unassembled WGS sequence"/>
</dbReference>
<sequence>MRYISICLTISCCLLLCLEKVSAEDGSFLRKQVHPISVEIWNRPSPKGKVSDDMKYMLRQNNKYTLNKWSREIKRFQEQTGEYFDFGGKTEHFIRPVSHHIFTLALCLKLHVYDSAVTHVSEEKASEFVIKLIRSVAYRYKSNIGEEGWGDQWQSALWASQIAEGAWFIWNELSASDQELVCRMMVHEADRFLNYKVPYYRDITGKILSKGDTKAEENAWNSNILTIATAMMPEHNHYDGWMRKNIELQLSAYAMPEDVEKTTVIDSVQLNKILKGSNMNSDGTVINHNIMHPDYMSAFMHNAINVWIYELAGKKVLQSSLYNGDIVYHALTERLFNGRTMYQKTPDGKASPLIYFPEGNDWGGQRQANYWLMDIMASLFGWDRGSSVKAIEWATARNKEMISMLDRDTTGQYYQDIKEDKFPSREEWFGSHIAWGYLGWWLHN</sequence>
<keyword evidence="1" id="KW-0732">Signal</keyword>
<organism evidence="2 3">
    <name type="scientific">Parabacteroides segnis</name>
    <dbReference type="NCBI Taxonomy" id="2763058"/>
    <lineage>
        <taxon>Bacteria</taxon>
        <taxon>Pseudomonadati</taxon>
        <taxon>Bacteroidota</taxon>
        <taxon>Bacteroidia</taxon>
        <taxon>Bacteroidales</taxon>
        <taxon>Tannerellaceae</taxon>
        <taxon>Parabacteroides</taxon>
    </lineage>
</organism>
<comment type="caution">
    <text evidence="2">The sequence shown here is derived from an EMBL/GenBank/DDBJ whole genome shotgun (WGS) entry which is preliminary data.</text>
</comment>
<dbReference type="RefSeq" id="WP_186958935.1">
    <property type="nucleotide sequence ID" value="NZ_JACOOI010000006.1"/>
</dbReference>
<evidence type="ECO:0000313" key="3">
    <source>
        <dbReference type="Proteomes" id="UP000644010"/>
    </source>
</evidence>
<protein>
    <submittedName>
        <fullName evidence="2">Uncharacterized protein</fullName>
    </submittedName>
</protein>
<reference evidence="2 3" key="1">
    <citation type="submission" date="2020-08" db="EMBL/GenBank/DDBJ databases">
        <title>Genome public.</title>
        <authorList>
            <person name="Liu C."/>
            <person name="Sun Q."/>
        </authorList>
    </citation>
    <scope>NUCLEOTIDE SEQUENCE [LARGE SCALE GENOMIC DNA]</scope>
    <source>
        <strain evidence="2 3">BX2</strain>
    </source>
</reference>
<feature type="signal peptide" evidence="1">
    <location>
        <begin position="1"/>
        <end position="23"/>
    </location>
</feature>